<gene>
    <name evidence="7" type="ORF">CCMP2556_LOCUS1032</name>
</gene>
<feature type="domain" description="BART" evidence="6">
    <location>
        <begin position="6"/>
        <end position="120"/>
    </location>
</feature>
<keyword evidence="3" id="KW-0963">Cytoplasm</keyword>
<evidence type="ECO:0000256" key="5">
    <source>
        <dbReference type="ARBA" id="ARBA00023273"/>
    </source>
</evidence>
<sequence>MVKPSEKLLQELRAYMEEEDFLLEVSCWAWEYCMKFPFEAPSRWEHPLEFTQLHAEYRELFEGRANEFCEQEGLDIQELLQGVASSLREEPGDTRALIDSLTASEDYLSFCKFMQRVRQRRDWAEGREVVPVEEDLGPKVPTPKRGLEQVPEEEQDVQVYVGVVGANR</sequence>
<accession>A0ABP0HDL0</accession>
<evidence type="ECO:0000313" key="7">
    <source>
        <dbReference type="EMBL" id="CAK8987873.1"/>
    </source>
</evidence>
<dbReference type="InterPro" id="IPR042541">
    <property type="entry name" value="BART_sf"/>
</dbReference>
<keyword evidence="8" id="KW-1185">Reference proteome</keyword>
<protein>
    <recommendedName>
        <fullName evidence="6">BART domain-containing protein</fullName>
    </recommendedName>
</protein>
<dbReference type="Gene3D" id="1.20.1520.10">
    <property type="entry name" value="ADP-ribosylation factor-like 2-binding protein, domain"/>
    <property type="match status" value="1"/>
</dbReference>
<dbReference type="Proteomes" id="UP001642484">
    <property type="component" value="Unassembled WGS sequence"/>
</dbReference>
<dbReference type="EMBL" id="CAXAMN010000336">
    <property type="protein sequence ID" value="CAK8987873.1"/>
    <property type="molecule type" value="Genomic_DNA"/>
</dbReference>
<evidence type="ECO:0000313" key="8">
    <source>
        <dbReference type="Proteomes" id="UP001642484"/>
    </source>
</evidence>
<proteinExistence type="predicted"/>
<evidence type="ECO:0000256" key="1">
    <source>
        <dbReference type="ARBA" id="ARBA00004138"/>
    </source>
</evidence>
<evidence type="ECO:0000256" key="4">
    <source>
        <dbReference type="ARBA" id="ARBA00023069"/>
    </source>
</evidence>
<keyword evidence="4" id="KW-0969">Cilium</keyword>
<evidence type="ECO:0000259" key="6">
    <source>
        <dbReference type="Pfam" id="PF11527"/>
    </source>
</evidence>
<name>A0ABP0HDL0_9DINO</name>
<evidence type="ECO:0000256" key="3">
    <source>
        <dbReference type="ARBA" id="ARBA00022490"/>
    </source>
</evidence>
<organism evidence="7 8">
    <name type="scientific">Durusdinium trenchii</name>
    <dbReference type="NCBI Taxonomy" id="1381693"/>
    <lineage>
        <taxon>Eukaryota</taxon>
        <taxon>Sar</taxon>
        <taxon>Alveolata</taxon>
        <taxon>Dinophyceae</taxon>
        <taxon>Suessiales</taxon>
        <taxon>Symbiodiniaceae</taxon>
        <taxon>Durusdinium</taxon>
    </lineage>
</organism>
<dbReference type="Pfam" id="PF11527">
    <property type="entry name" value="ARL2_Bind_BART"/>
    <property type="match status" value="1"/>
</dbReference>
<comment type="subcellular location">
    <subcellularLocation>
        <location evidence="1">Cell projection</location>
        <location evidence="1">Cilium</location>
    </subcellularLocation>
    <subcellularLocation>
        <location evidence="2">Cytoplasm</location>
    </subcellularLocation>
</comment>
<evidence type="ECO:0000256" key="2">
    <source>
        <dbReference type="ARBA" id="ARBA00004496"/>
    </source>
</evidence>
<keyword evidence="5" id="KW-0966">Cell projection</keyword>
<dbReference type="InterPro" id="IPR023379">
    <property type="entry name" value="BART_dom"/>
</dbReference>
<reference evidence="7 8" key="1">
    <citation type="submission" date="2024-02" db="EMBL/GenBank/DDBJ databases">
        <authorList>
            <person name="Chen Y."/>
            <person name="Shah S."/>
            <person name="Dougan E. K."/>
            <person name="Thang M."/>
            <person name="Chan C."/>
        </authorList>
    </citation>
    <scope>NUCLEOTIDE SEQUENCE [LARGE SCALE GENOMIC DNA]</scope>
</reference>
<comment type="caution">
    <text evidence="7">The sequence shown here is derived from an EMBL/GenBank/DDBJ whole genome shotgun (WGS) entry which is preliminary data.</text>
</comment>